<dbReference type="InterPro" id="IPR003599">
    <property type="entry name" value="Ig_sub"/>
</dbReference>
<dbReference type="PANTHER" id="PTHR11860:SF87">
    <property type="entry name" value="CMRF35-LIKE MOLECULE 8"/>
    <property type="match status" value="1"/>
</dbReference>
<dbReference type="Gene3D" id="2.60.40.10">
    <property type="entry name" value="Immunoglobulins"/>
    <property type="match status" value="2"/>
</dbReference>
<feature type="transmembrane region" description="Helical" evidence="5">
    <location>
        <begin position="228"/>
        <end position="251"/>
    </location>
</feature>
<dbReference type="RefSeq" id="XP_017539571.1">
    <property type="nucleotide sequence ID" value="XM_017684082.2"/>
</dbReference>
<dbReference type="STRING" id="42514.ENSPNAP00000028376"/>
<name>A0A3B4DZ88_PYGNA</name>
<comment type="subcellular location">
    <subcellularLocation>
        <location evidence="1">Membrane</location>
    </subcellularLocation>
</comment>
<evidence type="ECO:0000313" key="9">
    <source>
        <dbReference type="Proteomes" id="UP001501920"/>
    </source>
</evidence>
<evidence type="ECO:0000256" key="6">
    <source>
        <dbReference type="SAM" id="SignalP"/>
    </source>
</evidence>
<evidence type="ECO:0000256" key="3">
    <source>
        <dbReference type="ARBA" id="ARBA00023136"/>
    </source>
</evidence>
<accession>A0A3B4DZ88</accession>
<dbReference type="InterPro" id="IPR050671">
    <property type="entry name" value="CD300_family_receptors"/>
</dbReference>
<reference evidence="8 9" key="1">
    <citation type="submission" date="2020-10" db="EMBL/GenBank/DDBJ databases">
        <title>Pygocentrus nattereri (red-bellied piranha) genome, fPygNat1, primary haplotype.</title>
        <authorList>
            <person name="Myers G."/>
            <person name="Meyer A."/>
            <person name="Karagic N."/>
            <person name="Pippel M."/>
            <person name="Winkler S."/>
            <person name="Tracey A."/>
            <person name="Wood J."/>
            <person name="Formenti G."/>
            <person name="Howe K."/>
            <person name="Fedrigo O."/>
            <person name="Jarvis E.D."/>
        </authorList>
    </citation>
    <scope>NUCLEOTIDE SEQUENCE [LARGE SCALE GENOMIC DNA]</scope>
</reference>
<dbReference type="SMART" id="SM00409">
    <property type="entry name" value="IG"/>
    <property type="match status" value="2"/>
</dbReference>
<evidence type="ECO:0000256" key="5">
    <source>
        <dbReference type="SAM" id="Phobius"/>
    </source>
</evidence>
<dbReference type="Pfam" id="PF07686">
    <property type="entry name" value="V-set"/>
    <property type="match status" value="1"/>
</dbReference>
<feature type="chain" id="PRO_5043780832" description="Immunoglobulin domain-containing protein" evidence="6">
    <location>
        <begin position="19"/>
        <end position="315"/>
    </location>
</feature>
<protein>
    <recommendedName>
        <fullName evidence="7">Immunoglobulin domain-containing protein</fullName>
    </recommendedName>
</protein>
<feature type="region of interest" description="Disordered" evidence="4">
    <location>
        <begin position="259"/>
        <end position="279"/>
    </location>
</feature>
<dbReference type="InterPro" id="IPR013106">
    <property type="entry name" value="Ig_V-set"/>
</dbReference>
<keyword evidence="3 5" id="KW-0472">Membrane</keyword>
<dbReference type="GeneTree" id="ENSGT01050000245162"/>
<dbReference type="GeneID" id="108412162"/>
<dbReference type="InterPro" id="IPR036179">
    <property type="entry name" value="Ig-like_dom_sf"/>
</dbReference>
<organism evidence="8 9">
    <name type="scientific">Pygocentrus nattereri</name>
    <name type="common">Red-bellied piranha</name>
    <dbReference type="NCBI Taxonomy" id="42514"/>
    <lineage>
        <taxon>Eukaryota</taxon>
        <taxon>Metazoa</taxon>
        <taxon>Chordata</taxon>
        <taxon>Craniata</taxon>
        <taxon>Vertebrata</taxon>
        <taxon>Euteleostomi</taxon>
        <taxon>Actinopterygii</taxon>
        <taxon>Neopterygii</taxon>
        <taxon>Teleostei</taxon>
        <taxon>Ostariophysi</taxon>
        <taxon>Characiformes</taxon>
        <taxon>Characoidei</taxon>
        <taxon>Pygocentrus</taxon>
    </lineage>
</organism>
<evidence type="ECO:0000313" key="8">
    <source>
        <dbReference type="Ensembl" id="ENSPNAP00000028376.2"/>
    </source>
</evidence>
<keyword evidence="2 5" id="KW-0812">Transmembrane</keyword>
<feature type="domain" description="Immunoglobulin" evidence="7">
    <location>
        <begin position="18"/>
        <end position="117"/>
    </location>
</feature>
<evidence type="ECO:0000256" key="2">
    <source>
        <dbReference type="ARBA" id="ARBA00022692"/>
    </source>
</evidence>
<dbReference type="PANTHER" id="PTHR11860">
    <property type="entry name" value="POLYMERIC-IMMUNOGLOBULIN RECEPTOR"/>
    <property type="match status" value="1"/>
</dbReference>
<keyword evidence="9" id="KW-1185">Reference proteome</keyword>
<dbReference type="AlphaFoldDB" id="A0A3B4DZ88"/>
<evidence type="ECO:0000259" key="7">
    <source>
        <dbReference type="SMART" id="SM00409"/>
    </source>
</evidence>
<feature type="domain" description="Immunoglobulin" evidence="7">
    <location>
        <begin position="125"/>
        <end position="226"/>
    </location>
</feature>
<reference evidence="8" key="2">
    <citation type="submission" date="2025-08" db="UniProtKB">
        <authorList>
            <consortium name="Ensembl"/>
        </authorList>
    </citation>
    <scope>IDENTIFICATION</scope>
</reference>
<feature type="signal peptide" evidence="6">
    <location>
        <begin position="1"/>
        <end position="18"/>
    </location>
</feature>
<dbReference type="SUPFAM" id="SSF48726">
    <property type="entry name" value="Immunoglobulin"/>
    <property type="match status" value="2"/>
</dbReference>
<dbReference type="Ensembl" id="ENSPNAT00000000156.2">
    <property type="protein sequence ID" value="ENSPNAP00000028376.2"/>
    <property type="gene ID" value="ENSPNAG00000033824.1"/>
</dbReference>
<reference evidence="8" key="3">
    <citation type="submission" date="2025-09" db="UniProtKB">
        <authorList>
            <consortium name="Ensembl"/>
        </authorList>
    </citation>
    <scope>IDENTIFICATION</scope>
</reference>
<proteinExistence type="predicted"/>
<dbReference type="CDD" id="cd05716">
    <property type="entry name" value="IgV_pIgR_like"/>
    <property type="match status" value="1"/>
</dbReference>
<keyword evidence="6" id="KW-0732">Signal</keyword>
<evidence type="ECO:0000256" key="1">
    <source>
        <dbReference type="ARBA" id="ARBA00004370"/>
    </source>
</evidence>
<sequence>MMIFLIITLHLVSGPVGCFDVIGYSGGSIKIYCQHHLYGSNDKYICEIKQNQCVTKIVTQGQKRWNQKERFSLCDYYGYNFIGQLEMILRPLSLQDAGSYQCGETGGWNHTVNLTVIRDPCCLGPKTVTGYLGMTVTISCSYPEEFEKKTKYLYKLQREHFTSVIRTSETQKGRFSISDDRSSKVLSVRISDVREDDGGVYYCGVWSHGMLVSYESLFTEIQLQVTDFSVIISVSVCVALLLIGGSAMIVYQRRHKQTRGSTSSLNSGNKENKAISHSASDYEEIRDTRAAPLYSMVQLPAGLSDHPNNVYTTTW</sequence>
<evidence type="ECO:0000256" key="4">
    <source>
        <dbReference type="SAM" id="MobiDB-lite"/>
    </source>
</evidence>
<dbReference type="Proteomes" id="UP001501920">
    <property type="component" value="Chromosome 12"/>
</dbReference>
<dbReference type="GO" id="GO:0004888">
    <property type="term" value="F:transmembrane signaling receptor activity"/>
    <property type="evidence" value="ECO:0007669"/>
    <property type="project" value="TreeGrafter"/>
</dbReference>
<keyword evidence="5" id="KW-1133">Transmembrane helix</keyword>
<dbReference type="InterPro" id="IPR013783">
    <property type="entry name" value="Ig-like_fold"/>
</dbReference>
<dbReference type="GO" id="GO:0005886">
    <property type="term" value="C:plasma membrane"/>
    <property type="evidence" value="ECO:0007669"/>
    <property type="project" value="TreeGrafter"/>
</dbReference>